<organism evidence="2 3">
    <name type="scientific">Pontiella desulfatans</name>
    <dbReference type="NCBI Taxonomy" id="2750659"/>
    <lineage>
        <taxon>Bacteria</taxon>
        <taxon>Pseudomonadati</taxon>
        <taxon>Kiritimatiellota</taxon>
        <taxon>Kiritimatiellia</taxon>
        <taxon>Kiritimatiellales</taxon>
        <taxon>Pontiellaceae</taxon>
        <taxon>Pontiella</taxon>
    </lineage>
</organism>
<proteinExistence type="predicted"/>
<feature type="region of interest" description="Disordered" evidence="1">
    <location>
        <begin position="70"/>
        <end position="101"/>
    </location>
</feature>
<dbReference type="Proteomes" id="UP000366872">
    <property type="component" value="Unassembled WGS sequence"/>
</dbReference>
<evidence type="ECO:0000313" key="2">
    <source>
        <dbReference type="EMBL" id="VGO16731.1"/>
    </source>
</evidence>
<protein>
    <submittedName>
        <fullName evidence="2">Uncharacterized protein</fullName>
    </submittedName>
</protein>
<sequence>MKQERESATVWGIAGSNDLSATTVDTVEVGATITASNLDFGHGYKYAVLLEDATVNDWLSADSPLFQRLEGKGADDGNRANDFTNKADPLNGGFGEPALPN</sequence>
<evidence type="ECO:0000256" key="1">
    <source>
        <dbReference type="SAM" id="MobiDB-lite"/>
    </source>
</evidence>
<dbReference type="RefSeq" id="WP_136082256.1">
    <property type="nucleotide sequence ID" value="NZ_CAAHFG010000004.1"/>
</dbReference>
<evidence type="ECO:0000313" key="3">
    <source>
        <dbReference type="Proteomes" id="UP000366872"/>
    </source>
</evidence>
<name>A0A6C2UBB2_PONDE</name>
<reference evidence="2 3" key="1">
    <citation type="submission" date="2019-04" db="EMBL/GenBank/DDBJ databases">
        <authorList>
            <person name="Van Vliet M D."/>
        </authorList>
    </citation>
    <scope>NUCLEOTIDE SEQUENCE [LARGE SCALE GENOMIC DNA]</scope>
    <source>
        <strain evidence="2 3">F1</strain>
    </source>
</reference>
<accession>A0A6C2UBB2</accession>
<dbReference type="EMBL" id="CAAHFG010000004">
    <property type="protein sequence ID" value="VGO16731.1"/>
    <property type="molecule type" value="Genomic_DNA"/>
</dbReference>
<dbReference type="AlphaFoldDB" id="A0A6C2UBB2"/>
<feature type="compositionally biased region" description="Basic and acidic residues" evidence="1">
    <location>
        <begin position="70"/>
        <end position="79"/>
    </location>
</feature>
<gene>
    <name evidence="2" type="ORF">PDESU_05322</name>
</gene>
<keyword evidence="3" id="KW-1185">Reference proteome</keyword>